<dbReference type="Pfam" id="PF00096">
    <property type="entry name" value="zf-C2H2"/>
    <property type="match status" value="2"/>
</dbReference>
<gene>
    <name evidence="4" type="primary">LOC115891570</name>
</gene>
<protein>
    <submittedName>
        <fullName evidence="4">Zinc finger protein 691-like</fullName>
    </submittedName>
</protein>
<dbReference type="SMART" id="SM00355">
    <property type="entry name" value="ZnF_C2H2"/>
    <property type="match status" value="4"/>
</dbReference>
<dbReference type="PROSITE" id="PS50157">
    <property type="entry name" value="ZINC_FINGER_C2H2_2"/>
    <property type="match status" value="2"/>
</dbReference>
<dbReference type="OrthoDB" id="6782111at2759"/>
<keyword evidence="1" id="KW-0479">Metal-binding</keyword>
<dbReference type="InParanoid" id="A0A6J2YXD2"/>
<dbReference type="GO" id="GO:0008270">
    <property type="term" value="F:zinc ion binding"/>
    <property type="evidence" value="ECO:0007669"/>
    <property type="project" value="UniProtKB-KW"/>
</dbReference>
<evidence type="ECO:0000313" key="3">
    <source>
        <dbReference type="Proteomes" id="UP000504635"/>
    </source>
</evidence>
<sequence>MAQCAECKLNFSNKSNLKVHVKRIHPDKLDQLCPRKRKPFGSGAVECKECGNKFTRHGNLRSHIKQKHSDKCEELLARSNTKEFILCEECGNQLHSLGLLKKHKESHKIKTIIQIKCLLCNYVGGSRDILIAHYNNVHNFKIENETHEFDSFEAFQSWKSKMESETFSSFIHKRTNRKNQAAVKIEYYCHRSGYFKARGANIRHLKTQGSNKINGYCPANVKVVLKNGRYFANYCKTHVGHKLEEDVSHIFLMKTERDQIATIIIGSNVPLQITLNEIHFKDVSIEQKR</sequence>
<dbReference type="AlphaFoldDB" id="A0A6J2YXD2"/>
<evidence type="ECO:0000259" key="2">
    <source>
        <dbReference type="PROSITE" id="PS50157"/>
    </source>
</evidence>
<dbReference type="InterPro" id="IPR052797">
    <property type="entry name" value="RegFact_GeneExpr_CellDeath"/>
</dbReference>
<dbReference type="KEGG" id="soy:115891570"/>
<keyword evidence="1" id="KW-0863">Zinc-finger</keyword>
<dbReference type="SUPFAM" id="SSF57667">
    <property type="entry name" value="beta-beta-alpha zinc fingers"/>
    <property type="match status" value="1"/>
</dbReference>
<dbReference type="Gene3D" id="3.30.160.60">
    <property type="entry name" value="Classic Zinc Finger"/>
    <property type="match status" value="3"/>
</dbReference>
<dbReference type="GeneID" id="115891570"/>
<dbReference type="InterPro" id="IPR036236">
    <property type="entry name" value="Znf_C2H2_sf"/>
</dbReference>
<organism evidence="3 4">
    <name type="scientific">Sitophilus oryzae</name>
    <name type="common">Rice weevil</name>
    <name type="synonym">Curculio oryzae</name>
    <dbReference type="NCBI Taxonomy" id="7048"/>
    <lineage>
        <taxon>Eukaryota</taxon>
        <taxon>Metazoa</taxon>
        <taxon>Ecdysozoa</taxon>
        <taxon>Arthropoda</taxon>
        <taxon>Hexapoda</taxon>
        <taxon>Insecta</taxon>
        <taxon>Pterygota</taxon>
        <taxon>Neoptera</taxon>
        <taxon>Endopterygota</taxon>
        <taxon>Coleoptera</taxon>
        <taxon>Polyphaga</taxon>
        <taxon>Cucujiformia</taxon>
        <taxon>Curculionidae</taxon>
        <taxon>Dryophthorinae</taxon>
        <taxon>Sitophilus</taxon>
    </lineage>
</organism>
<evidence type="ECO:0000313" key="4">
    <source>
        <dbReference type="RefSeq" id="XP_030767927.1"/>
    </source>
</evidence>
<dbReference type="RefSeq" id="XP_030767927.1">
    <property type="nucleotide sequence ID" value="XM_030912067.1"/>
</dbReference>
<evidence type="ECO:0000256" key="1">
    <source>
        <dbReference type="PROSITE-ProRule" id="PRU00042"/>
    </source>
</evidence>
<dbReference type="PANTHER" id="PTHR33936">
    <property type="entry name" value="PROTEIN CBG17840"/>
    <property type="match status" value="1"/>
</dbReference>
<dbReference type="PROSITE" id="PS00028">
    <property type="entry name" value="ZINC_FINGER_C2H2_1"/>
    <property type="match status" value="3"/>
</dbReference>
<feature type="domain" description="C2H2-type" evidence="2">
    <location>
        <begin position="45"/>
        <end position="73"/>
    </location>
</feature>
<dbReference type="PANTHER" id="PTHR33936:SF24">
    <property type="entry name" value="C2H2-TYPE DOMAIN-CONTAINING PROTEIN"/>
    <property type="match status" value="1"/>
</dbReference>
<dbReference type="InterPro" id="IPR013087">
    <property type="entry name" value="Znf_C2H2_type"/>
</dbReference>
<keyword evidence="1" id="KW-0862">Zinc</keyword>
<proteinExistence type="predicted"/>
<feature type="domain" description="C2H2-type" evidence="2">
    <location>
        <begin position="2"/>
        <end position="30"/>
    </location>
</feature>
<keyword evidence="3" id="KW-1185">Reference proteome</keyword>
<name>A0A6J2YXD2_SITOR</name>
<reference evidence="4" key="1">
    <citation type="submission" date="2025-08" db="UniProtKB">
        <authorList>
            <consortium name="RefSeq"/>
        </authorList>
    </citation>
    <scope>IDENTIFICATION</scope>
    <source>
        <tissue evidence="4">Gonads</tissue>
    </source>
</reference>
<accession>A0A6J2YXD2</accession>
<dbReference type="Proteomes" id="UP000504635">
    <property type="component" value="Unplaced"/>
</dbReference>